<comment type="function">
    <text evidence="12">Transposase-derived protein that may have nuclease activity. Does not have transposase activity.</text>
</comment>
<evidence type="ECO:0000256" key="2">
    <source>
        <dbReference type="ARBA" id="ARBA00004123"/>
    </source>
</evidence>
<evidence type="ECO:0000256" key="1">
    <source>
        <dbReference type="ARBA" id="ARBA00001968"/>
    </source>
</evidence>
<sequence length="226" mass="25533">MCSYIAVSQEEDLATVKAGFYAMGHIPNIIVVIDGTHIAFVPHNTMNRCTEIHSLNVQVVCLADQYISNVTAKYPGSLHDTFFMRDSSIPNVMAQLQRRRVWLIGDSGNPHLSWLLTPVNKARTGAENRYNDAHGRTRRIIERTFGLLKARFKCLQLTGGTLCYSPEKVCKIVVLCCMLHNLALRRHVPYLQEEEVGNAPVAAVDPEDSENEDVDNRTSVIWQYFQ</sequence>
<dbReference type="EMBL" id="JANPWB010000009">
    <property type="protein sequence ID" value="KAJ1149196.1"/>
    <property type="molecule type" value="Genomic_DNA"/>
</dbReference>
<evidence type="ECO:0000256" key="10">
    <source>
        <dbReference type="ARBA" id="ARBA00023242"/>
    </source>
</evidence>
<dbReference type="PRINTS" id="PR02086">
    <property type="entry name" value="PUTNUCHARBI1"/>
</dbReference>
<reference evidence="14" key="1">
    <citation type="journal article" date="2022" name="bioRxiv">
        <title>Sequencing and chromosome-scale assembly of the giantPleurodeles waltlgenome.</title>
        <authorList>
            <person name="Brown T."/>
            <person name="Elewa A."/>
            <person name="Iarovenko S."/>
            <person name="Subramanian E."/>
            <person name="Araus A.J."/>
            <person name="Petzold A."/>
            <person name="Susuki M."/>
            <person name="Suzuki K.-i.T."/>
            <person name="Hayashi T."/>
            <person name="Toyoda A."/>
            <person name="Oliveira C."/>
            <person name="Osipova E."/>
            <person name="Leigh N.D."/>
            <person name="Simon A."/>
            <person name="Yun M.H."/>
        </authorList>
    </citation>
    <scope>NUCLEOTIDE SEQUENCE</scope>
    <source>
        <strain evidence="14">20211129_DDA</strain>
        <tissue evidence="14">Liver</tissue>
    </source>
</reference>
<dbReference type="AlphaFoldDB" id="A0AAV7R8R5"/>
<gene>
    <name evidence="14" type="ORF">NDU88_002011</name>
</gene>
<evidence type="ECO:0000256" key="12">
    <source>
        <dbReference type="ARBA" id="ARBA00045850"/>
    </source>
</evidence>
<dbReference type="InterPro" id="IPR027806">
    <property type="entry name" value="HARBI1_dom"/>
</dbReference>
<name>A0AAV7R8R5_PLEWA</name>
<evidence type="ECO:0000256" key="5">
    <source>
        <dbReference type="ARBA" id="ARBA00015519"/>
    </source>
</evidence>
<keyword evidence="7" id="KW-0540">Nuclease</keyword>
<accession>A0AAV7R8R5</accession>
<dbReference type="InterPro" id="IPR026103">
    <property type="entry name" value="HARBI1_animal"/>
</dbReference>
<keyword evidence="9" id="KW-0378">Hydrolase</keyword>
<comment type="caution">
    <text evidence="14">The sequence shown here is derived from an EMBL/GenBank/DDBJ whole genome shotgun (WGS) entry which is preliminary data.</text>
</comment>
<evidence type="ECO:0000256" key="3">
    <source>
        <dbReference type="ARBA" id="ARBA00004496"/>
    </source>
</evidence>
<dbReference type="GO" id="GO:0004518">
    <property type="term" value="F:nuclease activity"/>
    <property type="evidence" value="ECO:0007669"/>
    <property type="project" value="UniProtKB-KW"/>
</dbReference>
<evidence type="ECO:0000256" key="8">
    <source>
        <dbReference type="ARBA" id="ARBA00022723"/>
    </source>
</evidence>
<dbReference type="GO" id="GO:0005634">
    <property type="term" value="C:nucleus"/>
    <property type="evidence" value="ECO:0007669"/>
    <property type="project" value="UniProtKB-SubCell"/>
</dbReference>
<keyword evidence="8" id="KW-0479">Metal-binding</keyword>
<comment type="similarity">
    <text evidence="4">Belongs to the HARBI1 family.</text>
</comment>
<evidence type="ECO:0000256" key="11">
    <source>
        <dbReference type="ARBA" id="ARBA00030126"/>
    </source>
</evidence>
<dbReference type="InterPro" id="IPR045249">
    <property type="entry name" value="HARBI1-like"/>
</dbReference>
<feature type="domain" description="DDE Tnp4" evidence="13">
    <location>
        <begin position="49"/>
        <end position="181"/>
    </location>
</feature>
<evidence type="ECO:0000256" key="6">
    <source>
        <dbReference type="ARBA" id="ARBA00022490"/>
    </source>
</evidence>
<keyword evidence="15" id="KW-1185">Reference proteome</keyword>
<protein>
    <recommendedName>
        <fullName evidence="5">Putative nuclease HARBI1</fullName>
    </recommendedName>
    <alternativeName>
        <fullName evidence="11">Harbinger transposase-derived nuclease</fullName>
    </alternativeName>
</protein>
<keyword evidence="6" id="KW-0963">Cytoplasm</keyword>
<dbReference type="GO" id="GO:0046872">
    <property type="term" value="F:metal ion binding"/>
    <property type="evidence" value="ECO:0007669"/>
    <property type="project" value="UniProtKB-KW"/>
</dbReference>
<dbReference type="Pfam" id="PF13359">
    <property type="entry name" value="DDE_Tnp_4"/>
    <property type="match status" value="1"/>
</dbReference>
<organism evidence="14 15">
    <name type="scientific">Pleurodeles waltl</name>
    <name type="common">Iberian ribbed newt</name>
    <dbReference type="NCBI Taxonomy" id="8319"/>
    <lineage>
        <taxon>Eukaryota</taxon>
        <taxon>Metazoa</taxon>
        <taxon>Chordata</taxon>
        <taxon>Craniata</taxon>
        <taxon>Vertebrata</taxon>
        <taxon>Euteleostomi</taxon>
        <taxon>Amphibia</taxon>
        <taxon>Batrachia</taxon>
        <taxon>Caudata</taxon>
        <taxon>Salamandroidea</taxon>
        <taxon>Salamandridae</taxon>
        <taxon>Pleurodelinae</taxon>
        <taxon>Pleurodeles</taxon>
    </lineage>
</organism>
<dbReference type="GO" id="GO:0005737">
    <property type="term" value="C:cytoplasm"/>
    <property type="evidence" value="ECO:0007669"/>
    <property type="project" value="UniProtKB-SubCell"/>
</dbReference>
<evidence type="ECO:0000313" key="14">
    <source>
        <dbReference type="EMBL" id="KAJ1149196.1"/>
    </source>
</evidence>
<evidence type="ECO:0000259" key="13">
    <source>
        <dbReference type="Pfam" id="PF13359"/>
    </source>
</evidence>
<evidence type="ECO:0000256" key="4">
    <source>
        <dbReference type="ARBA" id="ARBA00006958"/>
    </source>
</evidence>
<evidence type="ECO:0000256" key="7">
    <source>
        <dbReference type="ARBA" id="ARBA00022722"/>
    </source>
</evidence>
<proteinExistence type="inferred from homology"/>
<dbReference type="Proteomes" id="UP001066276">
    <property type="component" value="Chromosome 5"/>
</dbReference>
<keyword evidence="10" id="KW-0539">Nucleus</keyword>
<evidence type="ECO:0000313" key="15">
    <source>
        <dbReference type="Proteomes" id="UP001066276"/>
    </source>
</evidence>
<dbReference type="GO" id="GO:0016787">
    <property type="term" value="F:hydrolase activity"/>
    <property type="evidence" value="ECO:0007669"/>
    <property type="project" value="UniProtKB-KW"/>
</dbReference>
<comment type="subcellular location">
    <subcellularLocation>
        <location evidence="3">Cytoplasm</location>
    </subcellularLocation>
    <subcellularLocation>
        <location evidence="2">Nucleus</location>
    </subcellularLocation>
</comment>
<dbReference type="PANTHER" id="PTHR22930:SF267">
    <property type="entry name" value="NUCLEASE HARBI1-RELATED"/>
    <property type="match status" value="1"/>
</dbReference>
<dbReference type="PANTHER" id="PTHR22930">
    <property type="match status" value="1"/>
</dbReference>
<evidence type="ECO:0000256" key="9">
    <source>
        <dbReference type="ARBA" id="ARBA00022801"/>
    </source>
</evidence>
<comment type="cofactor">
    <cofactor evidence="1">
        <name>a divalent metal cation</name>
        <dbReference type="ChEBI" id="CHEBI:60240"/>
    </cofactor>
</comment>